<comment type="caution">
    <text evidence="3">The sequence shown here is derived from an EMBL/GenBank/DDBJ whole genome shotgun (WGS) entry which is preliminary data.</text>
</comment>
<keyword evidence="2" id="KW-0472">Membrane</keyword>
<feature type="region of interest" description="Disordered" evidence="1">
    <location>
        <begin position="192"/>
        <end position="215"/>
    </location>
</feature>
<proteinExistence type="predicted"/>
<evidence type="ECO:0008006" key="5">
    <source>
        <dbReference type="Google" id="ProtNLM"/>
    </source>
</evidence>
<evidence type="ECO:0000313" key="3">
    <source>
        <dbReference type="EMBL" id="GMS78700.1"/>
    </source>
</evidence>
<sequence>STLAGFFSPLPIRTTHLPYIMAFSSARKVALIMSAIDIVFALAILICCFISMHGGLIFLGLDAMVIPILGISGILCKNTCLMMVWIFFTIMSIIGKIIGAILIGLAGGAFSLLASGNADIASYETAWQNFHTKNPAKTTTEFLAAMKTVAAVFYAATALLIISAVFEAVLTHFYFKTRKEVKQEEMREAFGGMGGMLPPSGSSAPPPSTPSMPSN</sequence>
<feature type="transmembrane region" description="Helical" evidence="2">
    <location>
        <begin position="29"/>
        <end position="52"/>
    </location>
</feature>
<evidence type="ECO:0000313" key="4">
    <source>
        <dbReference type="Proteomes" id="UP001432027"/>
    </source>
</evidence>
<dbReference type="Proteomes" id="UP001432027">
    <property type="component" value="Unassembled WGS sequence"/>
</dbReference>
<organism evidence="3 4">
    <name type="scientific">Pristionchus entomophagus</name>
    <dbReference type="NCBI Taxonomy" id="358040"/>
    <lineage>
        <taxon>Eukaryota</taxon>
        <taxon>Metazoa</taxon>
        <taxon>Ecdysozoa</taxon>
        <taxon>Nematoda</taxon>
        <taxon>Chromadorea</taxon>
        <taxon>Rhabditida</taxon>
        <taxon>Rhabditina</taxon>
        <taxon>Diplogasteromorpha</taxon>
        <taxon>Diplogasteroidea</taxon>
        <taxon>Neodiplogasteridae</taxon>
        <taxon>Pristionchus</taxon>
    </lineage>
</organism>
<accession>A0AAV5S983</accession>
<keyword evidence="2" id="KW-0812">Transmembrane</keyword>
<name>A0AAV5S983_9BILA</name>
<gene>
    <name evidence="3" type="ORF">PENTCL1PPCAC_875</name>
</gene>
<dbReference type="EMBL" id="BTSX01000001">
    <property type="protein sequence ID" value="GMS78700.1"/>
    <property type="molecule type" value="Genomic_DNA"/>
</dbReference>
<keyword evidence="2" id="KW-1133">Transmembrane helix</keyword>
<reference evidence="3" key="1">
    <citation type="submission" date="2023-10" db="EMBL/GenBank/DDBJ databases">
        <title>Genome assembly of Pristionchus species.</title>
        <authorList>
            <person name="Yoshida K."/>
            <person name="Sommer R.J."/>
        </authorList>
    </citation>
    <scope>NUCLEOTIDE SEQUENCE</scope>
    <source>
        <strain evidence="3">RS0144</strain>
    </source>
</reference>
<feature type="transmembrane region" description="Helical" evidence="2">
    <location>
        <begin position="151"/>
        <end position="175"/>
    </location>
</feature>
<feature type="transmembrane region" description="Helical" evidence="2">
    <location>
        <begin position="58"/>
        <end position="76"/>
    </location>
</feature>
<dbReference type="AlphaFoldDB" id="A0AAV5S983"/>
<feature type="compositionally biased region" description="Pro residues" evidence="1">
    <location>
        <begin position="204"/>
        <end position="215"/>
    </location>
</feature>
<evidence type="ECO:0000256" key="1">
    <source>
        <dbReference type="SAM" id="MobiDB-lite"/>
    </source>
</evidence>
<feature type="transmembrane region" description="Helical" evidence="2">
    <location>
        <begin position="83"/>
        <end position="106"/>
    </location>
</feature>
<evidence type="ECO:0000256" key="2">
    <source>
        <dbReference type="SAM" id="Phobius"/>
    </source>
</evidence>
<keyword evidence="4" id="KW-1185">Reference proteome</keyword>
<feature type="non-terminal residue" evidence="3">
    <location>
        <position position="1"/>
    </location>
</feature>
<protein>
    <recommendedName>
        <fullName evidence="5">G protein-coupled receptor</fullName>
    </recommendedName>
</protein>